<feature type="region of interest" description="Disordered" evidence="1">
    <location>
        <begin position="1"/>
        <end position="30"/>
    </location>
</feature>
<organism evidence="2 3">
    <name type="scientific">Acinetobacter pittii</name>
    <name type="common">Acinetobacter genomosp. 3</name>
    <dbReference type="NCBI Taxonomy" id="48296"/>
    <lineage>
        <taxon>Bacteria</taxon>
        <taxon>Pseudomonadati</taxon>
        <taxon>Pseudomonadota</taxon>
        <taxon>Gammaproteobacteria</taxon>
        <taxon>Moraxellales</taxon>
        <taxon>Moraxellaceae</taxon>
        <taxon>Acinetobacter</taxon>
        <taxon>Acinetobacter calcoaceticus/baumannii complex</taxon>
    </lineage>
</organism>
<sequence>MDKPSRDLNKTAQAEEATPPRNPLPPTYPSLVKITGERLVNALNKIYQQGGSSEH</sequence>
<proteinExistence type="predicted"/>
<accession>A0A1H8PVL2</accession>
<gene>
    <name evidence="2" type="ORF">WP2W18E11_07070</name>
</gene>
<evidence type="ECO:0000313" key="3">
    <source>
        <dbReference type="Proteomes" id="UP000515758"/>
    </source>
</evidence>
<evidence type="ECO:0000256" key="1">
    <source>
        <dbReference type="SAM" id="MobiDB-lite"/>
    </source>
</evidence>
<dbReference type="Proteomes" id="UP000515758">
    <property type="component" value="Chromosome"/>
</dbReference>
<dbReference type="AlphaFoldDB" id="A0A1H8PVL2"/>
<dbReference type="EMBL" id="AP021936">
    <property type="protein sequence ID" value="BBQ47709.1"/>
    <property type="molecule type" value="Genomic_DNA"/>
</dbReference>
<dbReference type="RefSeq" id="WP_004739786.1">
    <property type="nucleotide sequence ID" value="NZ_AP021936.1"/>
</dbReference>
<evidence type="ECO:0000313" key="2">
    <source>
        <dbReference type="EMBL" id="BBQ47709.1"/>
    </source>
</evidence>
<name>A0A1H8PVL2_ACIPI</name>
<reference evidence="2 3" key="1">
    <citation type="submission" date="2019-12" db="EMBL/GenBank/DDBJ databases">
        <title>complete genome sequences of Acinetobacter pittii str. WP2-W18-ESBL-11 isolated from wastewater treatment plant effluent.</title>
        <authorList>
            <person name="Sekizuka T."/>
            <person name="Itokawa K."/>
            <person name="Yatsu K."/>
            <person name="Inamine Y."/>
            <person name="Kuroda M."/>
        </authorList>
    </citation>
    <scope>NUCLEOTIDE SEQUENCE [LARGE SCALE GENOMIC DNA]</scope>
    <source>
        <strain evidence="2 3">WP2-W18-ESBL-11</strain>
    </source>
</reference>
<protein>
    <submittedName>
        <fullName evidence="2">Uncharacterized protein</fullName>
    </submittedName>
</protein>